<gene>
    <name evidence="5" type="ORF">GCM10010994_34040</name>
</gene>
<reference evidence="5" key="2">
    <citation type="submission" date="2020-09" db="EMBL/GenBank/DDBJ databases">
        <authorList>
            <person name="Sun Q."/>
            <person name="Zhou Y."/>
        </authorList>
    </citation>
    <scope>NUCLEOTIDE SEQUENCE</scope>
    <source>
        <strain evidence="5">CGMCC 1.12919</strain>
    </source>
</reference>
<feature type="region of interest" description="Disordered" evidence="3">
    <location>
        <begin position="224"/>
        <end position="256"/>
    </location>
</feature>
<dbReference type="Proteomes" id="UP000637002">
    <property type="component" value="Unassembled WGS sequence"/>
</dbReference>
<sequence>MDTIMPRGRSLARRRKGQDGSGSAELAAARPKMSKRDPGKSQGDRRLTRLDWIDAGQDVLRDAGIAGLKLAQLTRRLGVSTGSFYHHFNDFDDYLGALADHYSLERVKGELATTLAGGPGPLARMRRLARLSIRQRTFELDHAMRIWATMDPRAEKTVREAEAQVLAFLADAFGELGFGPTDSMLRARMLLSCNVAPLGLPPGEERRAFFKDCLRLLSGRQNLEEPASAGEGSGAVRGSCTSRVPTDEVSPTSRKG</sequence>
<dbReference type="EMBL" id="BMGG01000006">
    <property type="protein sequence ID" value="GGC72866.1"/>
    <property type="molecule type" value="Genomic_DNA"/>
</dbReference>
<dbReference type="PROSITE" id="PS50977">
    <property type="entry name" value="HTH_TETR_2"/>
    <property type="match status" value="1"/>
</dbReference>
<protein>
    <recommendedName>
        <fullName evidence="4">HTH tetR-type domain-containing protein</fullName>
    </recommendedName>
</protein>
<name>A0A916UH62_9HYPH</name>
<comment type="caution">
    <text evidence="5">The sequence shown here is derived from an EMBL/GenBank/DDBJ whole genome shotgun (WGS) entry which is preliminary data.</text>
</comment>
<proteinExistence type="predicted"/>
<feature type="compositionally biased region" description="Polar residues" evidence="3">
    <location>
        <begin position="239"/>
        <end position="256"/>
    </location>
</feature>
<dbReference type="Gene3D" id="1.10.357.10">
    <property type="entry name" value="Tetracycline Repressor, domain 2"/>
    <property type="match status" value="1"/>
</dbReference>
<evidence type="ECO:0000313" key="5">
    <source>
        <dbReference type="EMBL" id="GGC72866.1"/>
    </source>
</evidence>
<evidence type="ECO:0000256" key="2">
    <source>
        <dbReference type="PROSITE-ProRule" id="PRU00335"/>
    </source>
</evidence>
<evidence type="ECO:0000259" key="4">
    <source>
        <dbReference type="PROSITE" id="PS50977"/>
    </source>
</evidence>
<dbReference type="RefSeq" id="WP_188610385.1">
    <property type="nucleotide sequence ID" value="NZ_BMGG01000006.1"/>
</dbReference>
<dbReference type="GO" id="GO:0003677">
    <property type="term" value="F:DNA binding"/>
    <property type="evidence" value="ECO:0007669"/>
    <property type="project" value="UniProtKB-UniRule"/>
</dbReference>
<evidence type="ECO:0000256" key="3">
    <source>
        <dbReference type="SAM" id="MobiDB-lite"/>
    </source>
</evidence>
<organism evidence="5 6">
    <name type="scientific">Chelatococcus reniformis</name>
    <dbReference type="NCBI Taxonomy" id="1494448"/>
    <lineage>
        <taxon>Bacteria</taxon>
        <taxon>Pseudomonadati</taxon>
        <taxon>Pseudomonadota</taxon>
        <taxon>Alphaproteobacteria</taxon>
        <taxon>Hyphomicrobiales</taxon>
        <taxon>Chelatococcaceae</taxon>
        <taxon>Chelatococcus</taxon>
    </lineage>
</organism>
<feature type="DNA-binding region" description="H-T-H motif" evidence="2">
    <location>
        <begin position="69"/>
        <end position="88"/>
    </location>
</feature>
<dbReference type="AlphaFoldDB" id="A0A916UH62"/>
<evidence type="ECO:0000313" key="6">
    <source>
        <dbReference type="Proteomes" id="UP000637002"/>
    </source>
</evidence>
<dbReference type="SUPFAM" id="SSF46689">
    <property type="entry name" value="Homeodomain-like"/>
    <property type="match status" value="1"/>
</dbReference>
<accession>A0A916UH62</accession>
<keyword evidence="1 2" id="KW-0238">DNA-binding</keyword>
<dbReference type="InterPro" id="IPR009057">
    <property type="entry name" value="Homeodomain-like_sf"/>
</dbReference>
<feature type="domain" description="HTH tetR-type" evidence="4">
    <location>
        <begin position="46"/>
        <end position="106"/>
    </location>
</feature>
<dbReference type="Pfam" id="PF00440">
    <property type="entry name" value="TetR_N"/>
    <property type="match status" value="1"/>
</dbReference>
<feature type="compositionally biased region" description="Basic and acidic residues" evidence="3">
    <location>
        <begin position="34"/>
        <end position="44"/>
    </location>
</feature>
<feature type="region of interest" description="Disordered" evidence="3">
    <location>
        <begin position="1"/>
        <end position="44"/>
    </location>
</feature>
<dbReference type="InterPro" id="IPR001647">
    <property type="entry name" value="HTH_TetR"/>
</dbReference>
<reference evidence="5" key="1">
    <citation type="journal article" date="2014" name="Int. J. Syst. Evol. Microbiol.">
        <title>Complete genome sequence of Corynebacterium casei LMG S-19264T (=DSM 44701T), isolated from a smear-ripened cheese.</title>
        <authorList>
            <consortium name="US DOE Joint Genome Institute (JGI-PGF)"/>
            <person name="Walter F."/>
            <person name="Albersmeier A."/>
            <person name="Kalinowski J."/>
            <person name="Ruckert C."/>
        </authorList>
    </citation>
    <scope>NUCLEOTIDE SEQUENCE</scope>
    <source>
        <strain evidence="5">CGMCC 1.12919</strain>
    </source>
</reference>
<keyword evidence="6" id="KW-1185">Reference proteome</keyword>
<evidence type="ECO:0000256" key="1">
    <source>
        <dbReference type="ARBA" id="ARBA00023125"/>
    </source>
</evidence>